<dbReference type="Gene3D" id="1.10.10.60">
    <property type="entry name" value="Homeodomain-like"/>
    <property type="match status" value="1"/>
</dbReference>
<dbReference type="InterPro" id="IPR020479">
    <property type="entry name" value="HD_metazoa"/>
</dbReference>
<dbReference type="InterPro" id="IPR000047">
    <property type="entry name" value="HTH_motif"/>
</dbReference>
<evidence type="ECO:0000256" key="6">
    <source>
        <dbReference type="PROSITE-ProRule" id="PRU00108"/>
    </source>
</evidence>
<dbReference type="Proteomes" id="UP001627154">
    <property type="component" value="Unassembled WGS sequence"/>
</dbReference>
<dbReference type="InterPro" id="IPR009057">
    <property type="entry name" value="Homeodomain-like_sf"/>
</dbReference>
<dbReference type="GO" id="GO:0003677">
    <property type="term" value="F:DNA binding"/>
    <property type="evidence" value="ECO:0007669"/>
    <property type="project" value="UniProtKB-UniRule"/>
</dbReference>
<evidence type="ECO:0000256" key="3">
    <source>
        <dbReference type="ARBA" id="ARBA00023155"/>
    </source>
</evidence>
<evidence type="ECO:0000313" key="9">
    <source>
        <dbReference type="EMBL" id="KAL3400735.1"/>
    </source>
</evidence>
<keyword evidence="4 6" id="KW-0539">Nucleus</keyword>
<sequence>MINVTIEINVSIKINVSSMINVTITSSVKSCKQIENNNNNNSRRKSWSRAVFSSLQRKGLEKRFIIQKYITKPDRRQLAGTLGLTDAQVKVWFQNRRMKWRQTIQKKQHIAMQQFENVSNLIVSIPSNKDISNKLQSTDN</sequence>
<evidence type="ECO:0000259" key="8">
    <source>
        <dbReference type="PROSITE" id="PS50071"/>
    </source>
</evidence>
<feature type="domain" description="Homeobox" evidence="8">
    <location>
        <begin position="43"/>
        <end position="103"/>
    </location>
</feature>
<dbReference type="AlphaFoldDB" id="A0ABD2X672"/>
<organism evidence="9 10">
    <name type="scientific">Trichogramma kaykai</name>
    <dbReference type="NCBI Taxonomy" id="54128"/>
    <lineage>
        <taxon>Eukaryota</taxon>
        <taxon>Metazoa</taxon>
        <taxon>Ecdysozoa</taxon>
        <taxon>Arthropoda</taxon>
        <taxon>Hexapoda</taxon>
        <taxon>Insecta</taxon>
        <taxon>Pterygota</taxon>
        <taxon>Neoptera</taxon>
        <taxon>Endopterygota</taxon>
        <taxon>Hymenoptera</taxon>
        <taxon>Apocrita</taxon>
        <taxon>Proctotrupomorpha</taxon>
        <taxon>Chalcidoidea</taxon>
        <taxon>Trichogrammatidae</taxon>
        <taxon>Trichogramma</taxon>
    </lineage>
</organism>
<dbReference type="PROSITE" id="PS00027">
    <property type="entry name" value="HOMEOBOX_1"/>
    <property type="match status" value="1"/>
</dbReference>
<evidence type="ECO:0000256" key="4">
    <source>
        <dbReference type="ARBA" id="ARBA00023242"/>
    </source>
</evidence>
<dbReference type="InterPro" id="IPR001356">
    <property type="entry name" value="HD"/>
</dbReference>
<dbReference type="PRINTS" id="PR00031">
    <property type="entry name" value="HTHREPRESSR"/>
</dbReference>
<dbReference type="PRINTS" id="PR00024">
    <property type="entry name" value="HOMEOBOX"/>
</dbReference>
<proteinExistence type="inferred from homology"/>
<keyword evidence="2 6" id="KW-0238">DNA-binding</keyword>
<dbReference type="PROSITE" id="PS50071">
    <property type="entry name" value="HOMEOBOX_2"/>
    <property type="match status" value="1"/>
</dbReference>
<comment type="subcellular location">
    <subcellularLocation>
        <location evidence="1 6 7">Nucleus</location>
    </subcellularLocation>
</comment>
<keyword evidence="3 6" id="KW-0371">Homeobox</keyword>
<dbReference type="SMART" id="SM00389">
    <property type="entry name" value="HOX"/>
    <property type="match status" value="1"/>
</dbReference>
<evidence type="ECO:0000256" key="2">
    <source>
        <dbReference type="ARBA" id="ARBA00023125"/>
    </source>
</evidence>
<reference evidence="9 10" key="1">
    <citation type="journal article" date="2024" name="bioRxiv">
        <title>A reference genome for Trichogramma kaykai: A tiny desert-dwelling parasitoid wasp with competing sex-ratio distorters.</title>
        <authorList>
            <person name="Culotta J."/>
            <person name="Lindsey A.R."/>
        </authorList>
    </citation>
    <scope>NUCLEOTIDE SEQUENCE [LARGE SCALE GENOMIC DNA]</scope>
    <source>
        <strain evidence="9 10">KSX58</strain>
    </source>
</reference>
<dbReference type="CDD" id="cd00086">
    <property type="entry name" value="homeodomain"/>
    <property type="match status" value="1"/>
</dbReference>
<dbReference type="SUPFAM" id="SSF46689">
    <property type="entry name" value="Homeodomain-like"/>
    <property type="match status" value="1"/>
</dbReference>
<protein>
    <recommendedName>
        <fullName evidence="8">Homeobox domain-containing protein</fullName>
    </recommendedName>
</protein>
<evidence type="ECO:0000313" key="10">
    <source>
        <dbReference type="Proteomes" id="UP001627154"/>
    </source>
</evidence>
<name>A0ABD2X672_9HYME</name>
<keyword evidence="10" id="KW-1185">Reference proteome</keyword>
<dbReference type="GO" id="GO:0005634">
    <property type="term" value="C:nucleus"/>
    <property type="evidence" value="ECO:0007669"/>
    <property type="project" value="UniProtKB-SubCell"/>
</dbReference>
<evidence type="ECO:0000256" key="1">
    <source>
        <dbReference type="ARBA" id="ARBA00004123"/>
    </source>
</evidence>
<dbReference type="EMBL" id="JBJJXI010000050">
    <property type="protein sequence ID" value="KAL3400735.1"/>
    <property type="molecule type" value="Genomic_DNA"/>
</dbReference>
<dbReference type="PANTHER" id="PTHR46808">
    <property type="entry name" value="H2.0-LIKE HOMEOBOX PROTEIN"/>
    <property type="match status" value="1"/>
</dbReference>
<evidence type="ECO:0000256" key="5">
    <source>
        <dbReference type="ARBA" id="ARBA00038504"/>
    </source>
</evidence>
<comment type="caution">
    <text evidence="9">The sequence shown here is derived from an EMBL/GenBank/DDBJ whole genome shotgun (WGS) entry which is preliminary data.</text>
</comment>
<evidence type="ECO:0000256" key="7">
    <source>
        <dbReference type="RuleBase" id="RU000682"/>
    </source>
</evidence>
<dbReference type="PANTHER" id="PTHR46808:SF1">
    <property type="entry name" value="H2.0-LIKE HOMEOBOX PROTEIN"/>
    <property type="match status" value="1"/>
</dbReference>
<dbReference type="InterPro" id="IPR017970">
    <property type="entry name" value="Homeobox_CS"/>
</dbReference>
<feature type="DNA-binding region" description="Homeobox" evidence="6">
    <location>
        <begin position="45"/>
        <end position="104"/>
    </location>
</feature>
<dbReference type="Pfam" id="PF00046">
    <property type="entry name" value="Homeodomain"/>
    <property type="match status" value="1"/>
</dbReference>
<dbReference type="InterPro" id="IPR052497">
    <property type="entry name" value="H2.0_Homeobox_TF"/>
</dbReference>
<accession>A0ABD2X672</accession>
<gene>
    <name evidence="9" type="ORF">TKK_005887</name>
</gene>
<comment type="similarity">
    <text evidence="5">Belongs to the H2.0 homeobox family.</text>
</comment>